<dbReference type="AlphaFoldDB" id="A0A2P1PLT8"/>
<evidence type="ECO:0000313" key="14">
    <source>
        <dbReference type="Proteomes" id="UP000241074"/>
    </source>
</evidence>
<sequence length="252" mass="26884">MNEWVVQDFVRRSEAPAPRRSWRFILGAALSMILHGLLLLWLIDPVLRSQAPSSTTRRPELQVAWFELVDVPPQREPPEPKPSPAPAPEPKAAPPVAPTPATRAPALIATLAPDATSAEPERPADSNAAEASSPTPPALTGLGESGEVAPATHGQPEPADYVWDVLSHLEQFQSYPEPARRRGESGTVLIRARVSRHGVVLAATVLSSSGSKRLDQAALALLTAASPLPEPPPGETAITELELPIVYRLGPL</sequence>
<evidence type="ECO:0000256" key="7">
    <source>
        <dbReference type="ARBA" id="ARBA00022927"/>
    </source>
</evidence>
<evidence type="ECO:0000259" key="12">
    <source>
        <dbReference type="PROSITE" id="PS52015"/>
    </source>
</evidence>
<keyword evidence="14" id="KW-1185">Reference proteome</keyword>
<dbReference type="Proteomes" id="UP000241074">
    <property type="component" value="Chromosome"/>
</dbReference>
<organism evidence="13 14">
    <name type="scientific">Ahniella affigens</name>
    <dbReference type="NCBI Taxonomy" id="2021234"/>
    <lineage>
        <taxon>Bacteria</taxon>
        <taxon>Pseudomonadati</taxon>
        <taxon>Pseudomonadota</taxon>
        <taxon>Gammaproteobacteria</taxon>
        <taxon>Lysobacterales</taxon>
        <taxon>Rhodanobacteraceae</taxon>
        <taxon>Ahniella</taxon>
    </lineage>
</organism>
<evidence type="ECO:0000256" key="9">
    <source>
        <dbReference type="ARBA" id="ARBA00023136"/>
    </source>
</evidence>
<evidence type="ECO:0000313" key="13">
    <source>
        <dbReference type="EMBL" id="AVP95799.1"/>
    </source>
</evidence>
<evidence type="ECO:0000256" key="11">
    <source>
        <dbReference type="SAM" id="Phobius"/>
    </source>
</evidence>
<evidence type="ECO:0000256" key="5">
    <source>
        <dbReference type="ARBA" id="ARBA00022519"/>
    </source>
</evidence>
<name>A0A2P1PLT8_9GAMM</name>
<keyword evidence="9 11" id="KW-0472">Membrane</keyword>
<evidence type="ECO:0000256" key="6">
    <source>
        <dbReference type="ARBA" id="ARBA00022692"/>
    </source>
</evidence>
<dbReference type="PANTHER" id="PTHR33446:SF2">
    <property type="entry name" value="PROTEIN TONB"/>
    <property type="match status" value="1"/>
</dbReference>
<keyword evidence="5" id="KW-0997">Cell inner membrane</keyword>
<feature type="domain" description="TonB C-terminal" evidence="12">
    <location>
        <begin position="160"/>
        <end position="252"/>
    </location>
</feature>
<feature type="region of interest" description="Disordered" evidence="10">
    <location>
        <begin position="72"/>
        <end position="100"/>
    </location>
</feature>
<dbReference type="Pfam" id="PF03544">
    <property type="entry name" value="TonB_C"/>
    <property type="match status" value="1"/>
</dbReference>
<dbReference type="GO" id="GO:0055085">
    <property type="term" value="P:transmembrane transport"/>
    <property type="evidence" value="ECO:0007669"/>
    <property type="project" value="InterPro"/>
</dbReference>
<dbReference type="PROSITE" id="PS52015">
    <property type="entry name" value="TONB_CTD"/>
    <property type="match status" value="1"/>
</dbReference>
<evidence type="ECO:0000256" key="2">
    <source>
        <dbReference type="ARBA" id="ARBA00006555"/>
    </source>
</evidence>
<dbReference type="NCBIfam" id="TIGR01352">
    <property type="entry name" value="tonB_Cterm"/>
    <property type="match status" value="1"/>
</dbReference>
<dbReference type="InterPro" id="IPR006260">
    <property type="entry name" value="TonB/TolA_C"/>
</dbReference>
<keyword evidence="7" id="KW-0653">Protein transport</keyword>
<gene>
    <name evidence="13" type="ORF">C7S18_00665</name>
</gene>
<dbReference type="InterPro" id="IPR037682">
    <property type="entry name" value="TonB_C"/>
</dbReference>
<dbReference type="InterPro" id="IPR051045">
    <property type="entry name" value="TonB-dependent_transducer"/>
</dbReference>
<dbReference type="GO" id="GO:0015031">
    <property type="term" value="P:protein transport"/>
    <property type="evidence" value="ECO:0007669"/>
    <property type="project" value="UniProtKB-KW"/>
</dbReference>
<evidence type="ECO:0000256" key="1">
    <source>
        <dbReference type="ARBA" id="ARBA00004383"/>
    </source>
</evidence>
<dbReference type="SUPFAM" id="SSF74653">
    <property type="entry name" value="TolA/TonB C-terminal domain"/>
    <property type="match status" value="1"/>
</dbReference>
<evidence type="ECO:0000256" key="4">
    <source>
        <dbReference type="ARBA" id="ARBA00022475"/>
    </source>
</evidence>
<keyword evidence="4" id="KW-1003">Cell membrane</keyword>
<keyword evidence="8 11" id="KW-1133">Transmembrane helix</keyword>
<keyword evidence="3" id="KW-0813">Transport</keyword>
<accession>A0A2P1PLT8</accession>
<protein>
    <recommendedName>
        <fullName evidence="12">TonB C-terminal domain-containing protein</fullName>
    </recommendedName>
</protein>
<dbReference type="RefSeq" id="WP_106889728.1">
    <property type="nucleotide sequence ID" value="NZ_CP027860.1"/>
</dbReference>
<keyword evidence="6 11" id="KW-0812">Transmembrane</keyword>
<feature type="compositionally biased region" description="Pro residues" evidence="10">
    <location>
        <begin position="80"/>
        <end position="98"/>
    </location>
</feature>
<comment type="subcellular location">
    <subcellularLocation>
        <location evidence="1">Cell inner membrane</location>
        <topology evidence="1">Single-pass membrane protein</topology>
        <orientation evidence="1">Periplasmic side</orientation>
    </subcellularLocation>
</comment>
<dbReference type="Gene3D" id="3.30.1150.10">
    <property type="match status" value="1"/>
</dbReference>
<reference evidence="13 14" key="2">
    <citation type="submission" date="2018-03" db="EMBL/GenBank/DDBJ databases">
        <authorList>
            <person name="Keele B.F."/>
        </authorList>
    </citation>
    <scope>NUCLEOTIDE SEQUENCE [LARGE SCALE GENOMIC DNA]</scope>
    <source>
        <strain evidence="13 14">D13</strain>
    </source>
</reference>
<dbReference type="GO" id="GO:0098797">
    <property type="term" value="C:plasma membrane protein complex"/>
    <property type="evidence" value="ECO:0007669"/>
    <property type="project" value="TreeGrafter"/>
</dbReference>
<dbReference type="PANTHER" id="PTHR33446">
    <property type="entry name" value="PROTEIN TONB-RELATED"/>
    <property type="match status" value="1"/>
</dbReference>
<dbReference type="EMBL" id="CP027860">
    <property type="protein sequence ID" value="AVP95799.1"/>
    <property type="molecule type" value="Genomic_DNA"/>
</dbReference>
<feature type="transmembrane region" description="Helical" evidence="11">
    <location>
        <begin position="21"/>
        <end position="43"/>
    </location>
</feature>
<evidence type="ECO:0000256" key="8">
    <source>
        <dbReference type="ARBA" id="ARBA00022989"/>
    </source>
</evidence>
<dbReference type="KEGG" id="xba:C7S18_00665"/>
<reference evidence="13 14" key="1">
    <citation type="submission" date="2018-03" db="EMBL/GenBank/DDBJ databases">
        <title>Ahniella affigens gen. nov., sp. nov., a gammaproteobacterium isolated from sandy soil near a stream.</title>
        <authorList>
            <person name="Ko Y."/>
            <person name="Kim J.-H."/>
        </authorList>
    </citation>
    <scope>NUCLEOTIDE SEQUENCE [LARGE SCALE GENOMIC DNA]</scope>
    <source>
        <strain evidence="13 14">D13</strain>
    </source>
</reference>
<proteinExistence type="inferred from homology"/>
<dbReference type="OrthoDB" id="8703302at2"/>
<evidence type="ECO:0000256" key="3">
    <source>
        <dbReference type="ARBA" id="ARBA00022448"/>
    </source>
</evidence>
<evidence type="ECO:0000256" key="10">
    <source>
        <dbReference type="SAM" id="MobiDB-lite"/>
    </source>
</evidence>
<dbReference type="GO" id="GO:0031992">
    <property type="term" value="F:energy transducer activity"/>
    <property type="evidence" value="ECO:0007669"/>
    <property type="project" value="TreeGrafter"/>
</dbReference>
<comment type="similarity">
    <text evidence="2">Belongs to the TonB family.</text>
</comment>
<feature type="region of interest" description="Disordered" evidence="10">
    <location>
        <begin position="114"/>
        <end position="156"/>
    </location>
</feature>